<dbReference type="EMBL" id="ADJB01000010">
    <property type="protein sequence ID" value="OSL16371.1"/>
    <property type="molecule type" value="Genomic_DNA"/>
</dbReference>
<dbReference type="AlphaFoldDB" id="A0A1X3JLS6"/>
<dbReference type="Proteomes" id="UP000193045">
    <property type="component" value="Unassembled WGS sequence"/>
</dbReference>
<name>A0A1X3JLS6_ECOLX</name>
<dbReference type="InterPro" id="IPR036388">
    <property type="entry name" value="WH-like_DNA-bd_sf"/>
</dbReference>
<comment type="caution">
    <text evidence="3">The sequence shown here is derived from an EMBL/GenBank/DDBJ whole genome shotgun (WGS) entry which is preliminary data.</text>
</comment>
<evidence type="ECO:0000313" key="4">
    <source>
        <dbReference type="Proteomes" id="UP000193045"/>
    </source>
</evidence>
<dbReference type="RefSeq" id="WP_032147691.1">
    <property type="nucleotide sequence ID" value="NZ_ADJB01000010.1"/>
</dbReference>
<gene>
    <name evidence="3" type="ORF">ECVG_05298</name>
</gene>
<organism evidence="3 4">
    <name type="scientific">Escherichia coli H386</name>
    <dbReference type="NCBI Taxonomy" id="656397"/>
    <lineage>
        <taxon>Bacteria</taxon>
        <taxon>Pseudomonadati</taxon>
        <taxon>Pseudomonadota</taxon>
        <taxon>Gammaproteobacteria</taxon>
        <taxon>Enterobacterales</taxon>
        <taxon>Enterobacteriaceae</taxon>
        <taxon>Escherichia</taxon>
    </lineage>
</organism>
<dbReference type="SUPFAM" id="SSF46785">
    <property type="entry name" value="Winged helix' DNA-binding domain"/>
    <property type="match status" value="1"/>
</dbReference>
<protein>
    <submittedName>
        <fullName evidence="3">Dr hemagglutinin AFA-III operon regulatory protein AfaF</fullName>
    </submittedName>
</protein>
<evidence type="ECO:0000256" key="2">
    <source>
        <dbReference type="ARBA" id="ARBA00023163"/>
    </source>
</evidence>
<accession>A0A1X3JLS6</accession>
<dbReference type="Gene3D" id="1.10.10.10">
    <property type="entry name" value="Winged helix-like DNA-binding domain superfamily/Winged helix DNA-binding domain"/>
    <property type="match status" value="1"/>
</dbReference>
<evidence type="ECO:0000313" key="3">
    <source>
        <dbReference type="EMBL" id="OSL16371.1"/>
    </source>
</evidence>
<dbReference type="Pfam" id="PF04703">
    <property type="entry name" value="FaeA"/>
    <property type="match status" value="1"/>
</dbReference>
<evidence type="ECO:0000256" key="1">
    <source>
        <dbReference type="ARBA" id="ARBA00023015"/>
    </source>
</evidence>
<sequence length="75" mass="8545">MKINKLTLNERKNDILSYFGEIDAPCRTSEVAEHLGVSAYQARHYLQCLEKEGKIKRSPVRRGASTLWEISSIPP</sequence>
<dbReference type="InterPro" id="IPR036390">
    <property type="entry name" value="WH_DNA-bd_sf"/>
</dbReference>
<dbReference type="GO" id="GO:0006355">
    <property type="term" value="P:regulation of DNA-templated transcription"/>
    <property type="evidence" value="ECO:0007669"/>
    <property type="project" value="InterPro"/>
</dbReference>
<keyword evidence="2" id="KW-0804">Transcription</keyword>
<dbReference type="InterPro" id="IPR006793">
    <property type="entry name" value="FaeA"/>
</dbReference>
<proteinExistence type="predicted"/>
<keyword evidence="1" id="KW-0805">Transcription regulation</keyword>
<reference evidence="3 4" key="1">
    <citation type="submission" date="2010-04" db="EMBL/GenBank/DDBJ databases">
        <title>The Genome Sequence of Escherichia coli H386.</title>
        <authorList>
            <consortium name="The Broad Institute Genome Sequencing Platform"/>
            <consortium name="The Broad Institute Genome Sequencing Center for Infectious Disease"/>
            <person name="Feldgarden M."/>
            <person name="Gordon D.M."/>
            <person name="Johnson J.R."/>
            <person name="Johnston B.D."/>
            <person name="Young S."/>
            <person name="Zeng Q."/>
            <person name="Koehrsen M."/>
            <person name="Alvarado L."/>
            <person name="Berlin A.M."/>
            <person name="Borenstein D."/>
            <person name="Chapman S.B."/>
            <person name="Chen Z."/>
            <person name="Engels R."/>
            <person name="Freedman E."/>
            <person name="Gellesch M."/>
            <person name="Goldberg J."/>
            <person name="Griggs A."/>
            <person name="Gujja S."/>
            <person name="Heilman E.R."/>
            <person name="Heiman D.I."/>
            <person name="Hepburn T.A."/>
            <person name="Howarth C."/>
            <person name="Jen D."/>
            <person name="Larson L."/>
            <person name="Mehta T."/>
            <person name="Park D."/>
            <person name="Pearson M."/>
            <person name="Richards J."/>
            <person name="Roberts A."/>
            <person name="Saif S."/>
            <person name="Shea T.D."/>
            <person name="Shenoy N."/>
            <person name="Sisk P."/>
            <person name="Stolte C."/>
            <person name="Sykes S.N."/>
            <person name="Walk T."/>
            <person name="White J."/>
            <person name="Yandava C."/>
            <person name="Haas B."/>
            <person name="Henn M.R."/>
            <person name="Nusbaum C."/>
            <person name="Birren B."/>
        </authorList>
    </citation>
    <scope>NUCLEOTIDE SEQUENCE [LARGE SCALE GENOMIC DNA]</scope>
    <source>
        <strain evidence="3 4">H386</strain>
    </source>
</reference>